<sequence length="241" mass="27743">MEYFTAAQAFSQTIKNLHILLKPLGFKKKGNHFYRYIKHGVGQLIHTQKSRWSDKSRISFTFNIGLVCPPLQHDPRFQEAGQPLSDFPNILDCLAQERIGFLLPEPGQQDIWFEVADGANNAAVLQEVQTIVETFVLLHFAAHSVPQQLYPLIGNRHAMQLAAKLGEPEQAQRFYRAEREWAQQRYHEECQAAKHFQPGDDEYYEDEDGCIVFGGEQPDPQVWLDYLSELERDAARWGVLT</sequence>
<protein>
    <recommendedName>
        <fullName evidence="3">DUF4304 domain-containing protein</fullName>
    </recommendedName>
</protein>
<evidence type="ECO:0000313" key="2">
    <source>
        <dbReference type="Proteomes" id="UP000078003"/>
    </source>
</evidence>
<reference evidence="2" key="1">
    <citation type="submission" date="2016-05" db="EMBL/GenBank/DDBJ databases">
        <title>Draft genome of Corynebacterium afermentans subsp. afermentans LCDC 88199T.</title>
        <authorList>
            <person name="Bernier A.-M."/>
            <person name="Bernard K."/>
        </authorList>
    </citation>
    <scope>NUCLEOTIDE SEQUENCE [LARGE SCALE GENOMIC DNA]</scope>
    <source>
        <strain evidence="2">NML01-0328</strain>
    </source>
</reference>
<proteinExistence type="predicted"/>
<dbReference type="Pfam" id="PF14137">
    <property type="entry name" value="DUF4304"/>
    <property type="match status" value="1"/>
</dbReference>
<dbReference type="InterPro" id="IPR025412">
    <property type="entry name" value="DUF4304"/>
</dbReference>
<comment type="caution">
    <text evidence="1">The sequence shown here is derived from an EMBL/GenBank/DDBJ whole genome shotgun (WGS) entry which is preliminary data.</text>
</comment>
<dbReference type="RefSeq" id="WP_064104708.1">
    <property type="nucleotide sequence ID" value="NZ_LXSF01000012.1"/>
</dbReference>
<dbReference type="Proteomes" id="UP000078003">
    <property type="component" value="Unassembled WGS sequence"/>
</dbReference>
<evidence type="ECO:0000313" key="1">
    <source>
        <dbReference type="EMBL" id="OAM15308.1"/>
    </source>
</evidence>
<evidence type="ECO:0008006" key="3">
    <source>
        <dbReference type="Google" id="ProtNLM"/>
    </source>
</evidence>
<gene>
    <name evidence="1" type="ORF">A7P85_09000</name>
</gene>
<name>A0A1A9RBF0_EIKCO</name>
<organism evidence="1 2">
    <name type="scientific">Eikenella corrodens</name>
    <dbReference type="NCBI Taxonomy" id="539"/>
    <lineage>
        <taxon>Bacteria</taxon>
        <taxon>Pseudomonadati</taxon>
        <taxon>Pseudomonadota</taxon>
        <taxon>Betaproteobacteria</taxon>
        <taxon>Neisseriales</taxon>
        <taxon>Neisseriaceae</taxon>
        <taxon>Eikenella</taxon>
    </lineage>
</organism>
<accession>A0A1A9RBF0</accession>
<dbReference type="AlphaFoldDB" id="A0A1A9RBF0"/>
<dbReference type="EMBL" id="LXSF01000012">
    <property type="protein sequence ID" value="OAM15308.1"/>
    <property type="molecule type" value="Genomic_DNA"/>
</dbReference>